<dbReference type="AlphaFoldDB" id="A0A3N4JYB6"/>
<keyword evidence="2" id="KW-0812">Transmembrane</keyword>
<dbReference type="Proteomes" id="UP000276215">
    <property type="component" value="Unassembled WGS sequence"/>
</dbReference>
<keyword evidence="3" id="KW-0732">Signal</keyword>
<evidence type="ECO:0008006" key="6">
    <source>
        <dbReference type="Google" id="ProtNLM"/>
    </source>
</evidence>
<evidence type="ECO:0000313" key="4">
    <source>
        <dbReference type="EMBL" id="RPA98694.1"/>
    </source>
</evidence>
<sequence>MLSTTRFIILLAAFLILSASARSIPHGQEIMPVPPFHSTSYPYSTNNCDDACRHAFCAVVSQFLESVTCTSHKPCLSLNIQLHVQEKCLNWRPETTYSRTTISKDSTGISSPPPCDGGEEGTEAPSPLARPQKTWIHPVITSPVQEAGILEDEYEPRGLQMTARKTLCFMGVLATCFLGWCAGVLRRRERRTRLKLHNRRPAWASSISEKCEL</sequence>
<proteinExistence type="predicted"/>
<feature type="signal peptide" evidence="3">
    <location>
        <begin position="1"/>
        <end position="21"/>
    </location>
</feature>
<evidence type="ECO:0000313" key="5">
    <source>
        <dbReference type="Proteomes" id="UP000276215"/>
    </source>
</evidence>
<accession>A0A3N4JYB6</accession>
<dbReference type="OrthoDB" id="5352648at2759"/>
<feature type="region of interest" description="Disordered" evidence="1">
    <location>
        <begin position="101"/>
        <end position="132"/>
    </location>
</feature>
<evidence type="ECO:0000256" key="1">
    <source>
        <dbReference type="SAM" id="MobiDB-lite"/>
    </source>
</evidence>
<organism evidence="4 5">
    <name type="scientific">Choiromyces venosus 120613-1</name>
    <dbReference type="NCBI Taxonomy" id="1336337"/>
    <lineage>
        <taxon>Eukaryota</taxon>
        <taxon>Fungi</taxon>
        <taxon>Dikarya</taxon>
        <taxon>Ascomycota</taxon>
        <taxon>Pezizomycotina</taxon>
        <taxon>Pezizomycetes</taxon>
        <taxon>Pezizales</taxon>
        <taxon>Tuberaceae</taxon>
        <taxon>Choiromyces</taxon>
    </lineage>
</organism>
<gene>
    <name evidence="4" type="ORF">L873DRAFT_1005942</name>
</gene>
<keyword evidence="2" id="KW-1133">Transmembrane helix</keyword>
<keyword evidence="5" id="KW-1185">Reference proteome</keyword>
<feature type="chain" id="PRO_5018146397" description="Extracellular membrane protein CFEM domain-containing protein" evidence="3">
    <location>
        <begin position="22"/>
        <end position="213"/>
    </location>
</feature>
<name>A0A3N4JYB6_9PEZI</name>
<feature type="transmembrane region" description="Helical" evidence="2">
    <location>
        <begin position="169"/>
        <end position="185"/>
    </location>
</feature>
<evidence type="ECO:0000256" key="2">
    <source>
        <dbReference type="SAM" id="Phobius"/>
    </source>
</evidence>
<keyword evidence="2" id="KW-0472">Membrane</keyword>
<dbReference type="EMBL" id="ML120393">
    <property type="protein sequence ID" value="RPA98694.1"/>
    <property type="molecule type" value="Genomic_DNA"/>
</dbReference>
<feature type="compositionally biased region" description="Polar residues" evidence="1">
    <location>
        <begin position="101"/>
        <end position="110"/>
    </location>
</feature>
<evidence type="ECO:0000256" key="3">
    <source>
        <dbReference type="SAM" id="SignalP"/>
    </source>
</evidence>
<reference evidence="4 5" key="1">
    <citation type="journal article" date="2018" name="Nat. Ecol. Evol.">
        <title>Pezizomycetes genomes reveal the molecular basis of ectomycorrhizal truffle lifestyle.</title>
        <authorList>
            <person name="Murat C."/>
            <person name="Payen T."/>
            <person name="Noel B."/>
            <person name="Kuo A."/>
            <person name="Morin E."/>
            <person name="Chen J."/>
            <person name="Kohler A."/>
            <person name="Krizsan K."/>
            <person name="Balestrini R."/>
            <person name="Da Silva C."/>
            <person name="Montanini B."/>
            <person name="Hainaut M."/>
            <person name="Levati E."/>
            <person name="Barry K.W."/>
            <person name="Belfiori B."/>
            <person name="Cichocki N."/>
            <person name="Clum A."/>
            <person name="Dockter R.B."/>
            <person name="Fauchery L."/>
            <person name="Guy J."/>
            <person name="Iotti M."/>
            <person name="Le Tacon F."/>
            <person name="Lindquist E.A."/>
            <person name="Lipzen A."/>
            <person name="Malagnac F."/>
            <person name="Mello A."/>
            <person name="Molinier V."/>
            <person name="Miyauchi S."/>
            <person name="Poulain J."/>
            <person name="Riccioni C."/>
            <person name="Rubini A."/>
            <person name="Sitrit Y."/>
            <person name="Splivallo R."/>
            <person name="Traeger S."/>
            <person name="Wang M."/>
            <person name="Zifcakova L."/>
            <person name="Wipf D."/>
            <person name="Zambonelli A."/>
            <person name="Paolocci F."/>
            <person name="Nowrousian M."/>
            <person name="Ottonello S."/>
            <person name="Baldrian P."/>
            <person name="Spatafora J.W."/>
            <person name="Henrissat B."/>
            <person name="Nagy L.G."/>
            <person name="Aury J.M."/>
            <person name="Wincker P."/>
            <person name="Grigoriev I.V."/>
            <person name="Bonfante P."/>
            <person name="Martin F.M."/>
        </authorList>
    </citation>
    <scope>NUCLEOTIDE SEQUENCE [LARGE SCALE GENOMIC DNA]</scope>
    <source>
        <strain evidence="4 5">120613-1</strain>
    </source>
</reference>
<protein>
    <recommendedName>
        <fullName evidence="6">Extracellular membrane protein CFEM domain-containing protein</fullName>
    </recommendedName>
</protein>